<dbReference type="GO" id="GO:0008270">
    <property type="term" value="F:zinc ion binding"/>
    <property type="evidence" value="ECO:0007669"/>
    <property type="project" value="UniProtKB-KW"/>
</dbReference>
<feature type="region of interest" description="Disordered" evidence="5">
    <location>
        <begin position="1014"/>
        <end position="1089"/>
    </location>
</feature>
<dbReference type="InterPro" id="IPR022190">
    <property type="entry name" value="DUF3716"/>
</dbReference>
<feature type="region of interest" description="Disordered" evidence="5">
    <location>
        <begin position="446"/>
        <end position="483"/>
    </location>
</feature>
<evidence type="ECO:0000256" key="5">
    <source>
        <dbReference type="SAM" id="MobiDB-lite"/>
    </source>
</evidence>
<dbReference type="AlphaFoldDB" id="A0AA40EQZ2"/>
<dbReference type="Pfam" id="PF12511">
    <property type="entry name" value="DUF3716"/>
    <property type="match status" value="1"/>
</dbReference>
<evidence type="ECO:0000256" key="3">
    <source>
        <dbReference type="ARBA" id="ARBA00022771"/>
    </source>
</evidence>
<gene>
    <name evidence="7" type="ORF">B0T18DRAFT_372064</name>
</gene>
<evidence type="ECO:0000313" key="8">
    <source>
        <dbReference type="Proteomes" id="UP001172155"/>
    </source>
</evidence>
<keyword evidence="8" id="KW-1185">Reference proteome</keyword>
<keyword evidence="3" id="KW-0863">Zinc-finger</keyword>
<protein>
    <recommendedName>
        <fullName evidence="6">C2H2-type domain-containing protein</fullName>
    </recommendedName>
</protein>
<feature type="compositionally biased region" description="Pro residues" evidence="5">
    <location>
        <begin position="77"/>
        <end position="89"/>
    </location>
</feature>
<feature type="compositionally biased region" description="Polar residues" evidence="5">
    <location>
        <begin position="667"/>
        <end position="686"/>
    </location>
</feature>
<feature type="compositionally biased region" description="Acidic residues" evidence="5">
    <location>
        <begin position="1027"/>
        <end position="1036"/>
    </location>
</feature>
<feature type="compositionally biased region" description="Polar residues" evidence="5">
    <location>
        <begin position="824"/>
        <end position="836"/>
    </location>
</feature>
<dbReference type="InterPro" id="IPR051580">
    <property type="entry name" value="ZnF-Chromatin_assoc"/>
</dbReference>
<feature type="compositionally biased region" description="Basic and acidic residues" evidence="5">
    <location>
        <begin position="653"/>
        <end position="663"/>
    </location>
</feature>
<evidence type="ECO:0000256" key="2">
    <source>
        <dbReference type="ARBA" id="ARBA00022737"/>
    </source>
</evidence>
<feature type="compositionally biased region" description="Pro residues" evidence="5">
    <location>
        <begin position="17"/>
        <end position="30"/>
    </location>
</feature>
<keyword evidence="2" id="KW-0677">Repeat</keyword>
<evidence type="ECO:0000256" key="4">
    <source>
        <dbReference type="ARBA" id="ARBA00022833"/>
    </source>
</evidence>
<feature type="region of interest" description="Disordered" evidence="5">
    <location>
        <begin position="824"/>
        <end position="845"/>
    </location>
</feature>
<dbReference type="PANTHER" id="PTHR23057">
    <property type="entry name" value="JUXTAPOSED WITH ANOTHER ZINC FINGER PROTEIN 1"/>
    <property type="match status" value="1"/>
</dbReference>
<reference evidence="7" key="1">
    <citation type="submission" date="2023-06" db="EMBL/GenBank/DDBJ databases">
        <title>Genome-scale phylogeny and comparative genomics of the fungal order Sordariales.</title>
        <authorList>
            <consortium name="Lawrence Berkeley National Laboratory"/>
            <person name="Hensen N."/>
            <person name="Bonometti L."/>
            <person name="Westerberg I."/>
            <person name="Brannstrom I.O."/>
            <person name="Guillou S."/>
            <person name="Cros-Aarteil S."/>
            <person name="Calhoun S."/>
            <person name="Haridas S."/>
            <person name="Kuo A."/>
            <person name="Mondo S."/>
            <person name="Pangilinan J."/>
            <person name="Riley R."/>
            <person name="LaButti K."/>
            <person name="Andreopoulos B."/>
            <person name="Lipzen A."/>
            <person name="Chen C."/>
            <person name="Yanf M."/>
            <person name="Daum C."/>
            <person name="Ng V."/>
            <person name="Clum A."/>
            <person name="Steindorff A."/>
            <person name="Ohm R."/>
            <person name="Martin F."/>
            <person name="Silar P."/>
            <person name="Natvig D."/>
            <person name="Lalanne C."/>
            <person name="Gautier V."/>
            <person name="Ament-velasquez S.L."/>
            <person name="Kruys A."/>
            <person name="Hutchinson M.I."/>
            <person name="Powell A.J."/>
            <person name="Barry K."/>
            <person name="Miller A.N."/>
            <person name="Grigoriev I.V."/>
            <person name="Debuchy R."/>
            <person name="Gladieux P."/>
            <person name="Thoren M.H."/>
            <person name="Johannesson H."/>
        </authorList>
    </citation>
    <scope>NUCLEOTIDE SEQUENCE</scope>
    <source>
        <strain evidence="7">SMH3187-1</strain>
    </source>
</reference>
<dbReference type="EMBL" id="JAUKUD010000005">
    <property type="protein sequence ID" value="KAK0743884.1"/>
    <property type="molecule type" value="Genomic_DNA"/>
</dbReference>
<feature type="region of interest" description="Disordered" evidence="5">
    <location>
        <begin position="653"/>
        <end position="686"/>
    </location>
</feature>
<evidence type="ECO:0000256" key="1">
    <source>
        <dbReference type="ARBA" id="ARBA00022723"/>
    </source>
</evidence>
<organism evidence="7 8">
    <name type="scientific">Schizothecium vesticola</name>
    <dbReference type="NCBI Taxonomy" id="314040"/>
    <lineage>
        <taxon>Eukaryota</taxon>
        <taxon>Fungi</taxon>
        <taxon>Dikarya</taxon>
        <taxon>Ascomycota</taxon>
        <taxon>Pezizomycotina</taxon>
        <taxon>Sordariomycetes</taxon>
        <taxon>Sordariomycetidae</taxon>
        <taxon>Sordariales</taxon>
        <taxon>Schizotheciaceae</taxon>
        <taxon>Schizothecium</taxon>
    </lineage>
</organism>
<feature type="compositionally biased region" description="Polar residues" evidence="5">
    <location>
        <begin position="451"/>
        <end position="472"/>
    </location>
</feature>
<feature type="compositionally biased region" description="Low complexity" evidence="5">
    <location>
        <begin position="147"/>
        <end position="157"/>
    </location>
</feature>
<dbReference type="SMART" id="SM00355">
    <property type="entry name" value="ZnF_C2H2"/>
    <property type="match status" value="3"/>
</dbReference>
<proteinExistence type="predicted"/>
<dbReference type="InterPro" id="IPR013087">
    <property type="entry name" value="Znf_C2H2_type"/>
</dbReference>
<dbReference type="GO" id="GO:0005634">
    <property type="term" value="C:nucleus"/>
    <property type="evidence" value="ECO:0007669"/>
    <property type="project" value="TreeGrafter"/>
</dbReference>
<keyword evidence="1" id="KW-0479">Metal-binding</keyword>
<dbReference type="PANTHER" id="PTHR23057:SF0">
    <property type="entry name" value="JUXTAPOSED WITH ANOTHER ZINC FINGER PROTEIN 1"/>
    <property type="match status" value="1"/>
</dbReference>
<sequence length="1241" mass="133829">MPWDRQFANGNGHDPVLAPPAPAPHQPAAPSPAEHEAATLRRPLQGHDSPHRPSKYSIPEKPLAHGPTPGDSGNPNQMPPPPTNPPNPADVPARPVVKMKRTGNIGSFPMSLGPSALSTAASRGTPSTAHRHQATLHGPTNIPPHPALSASSAPSTARPGDHPHQAMQSKLLQSSLSGNEQQLRQHSASFAKPPTSGTSLPRPFFQKAGEQKVTASPPTSTRVRPSVAIPDSDATDDEDSQPAQFPPSALETHDRQSSMESTTATRSVAHFVMNAPDDPDSDSDSSFSPMMESRPRKRLSGPAFLRASQPDHQAPTENEERSIFTPASALDDTAYRTYIAPDGKALLTHGVLIPPGYKVSQDASRPWICPIRSCRVRYLGMLNLRSHFVNSHRATCLNDNLDGTLTIVGSYAGRVAGNGMKASGVPRPAILVSKGPMSLSVHPLAPEKIGSSKQGSLRIQTPKRQATKSTTRPMLGGSESDEASVIASSAIGESRTGKGTKGTSLQMANPDRAYNQWPDEHGMRQLPGILLLPDDYVPHHRVPGRPWICPIRSCRQLYKNVGGLARHWKSKHGGCHLNDNLDGTFTLLAVPDRKTKGPTAAVVVSQELDDSEPIVAPKRPKYTANRGLRWDDVPESDVSLSPEGSYVQHRVTKRLEASRRPPDHSPQPESSGDSDSSAGPQEISSNVGILFSKSGRRYTEWTDAKTGDKMADKALALPDDYKMCDQYPSRPWVCPVRSCRVLCKSFKGMGNHFNKAHRGQHLNDNGDGTLSIVPAPRGKSHAIVVSQNPLDPSEPPMAPMKIPLGTTISPDELKRGVWRGLSLTNDPTQVNDQASKSRPGLVVTSSSIQISTNSAARTAESCSVGNQEGGIDPAETWAHICSHLGKYPMPTGEGARSLLRLPRVRPLQLDPAITTPLSDRQIMAILINITGVEWDAPCTRCRRSPPPFHACVRLVPGMIDDPHVVDNLRSLKRCCANCIFGNKPYACSVKNPSTWENYAQEVTGVSIALTDTHARESPLHQGRVDEGSDADEEDEVPTWNLRKRRRRSPSPSEEPPLKRKVVTMRVHPNKLGDATASTTTGAETSRVGRQEAGVVPQEDVLEMEDWELEQGHIPSANASSSTGRMSPAVPLLSAEFITGTDKPPVPDLATHVSIGQTIRLSKDVTVSIDTISAGAAFQFPANGKQTRVCTMIAGKLKVQVDGEEEFAIGSRSMFRIAPGAKCLVVNGYYADAVVHVTTLTE</sequence>
<comment type="caution">
    <text evidence="7">The sequence shown here is derived from an EMBL/GenBank/DDBJ whole genome shotgun (WGS) entry which is preliminary data.</text>
</comment>
<dbReference type="Proteomes" id="UP001172155">
    <property type="component" value="Unassembled WGS sequence"/>
</dbReference>
<feature type="compositionally biased region" description="Polar residues" evidence="5">
    <location>
        <begin position="166"/>
        <end position="188"/>
    </location>
</feature>
<evidence type="ECO:0000313" key="7">
    <source>
        <dbReference type="EMBL" id="KAK0743884.1"/>
    </source>
</evidence>
<feature type="compositionally biased region" description="Polar residues" evidence="5">
    <location>
        <begin position="213"/>
        <end position="223"/>
    </location>
</feature>
<feature type="compositionally biased region" description="Basic and acidic residues" evidence="5">
    <location>
        <begin position="1014"/>
        <end position="1026"/>
    </location>
</feature>
<feature type="region of interest" description="Disordered" evidence="5">
    <location>
        <begin position="1"/>
        <end position="300"/>
    </location>
</feature>
<evidence type="ECO:0000259" key="6">
    <source>
        <dbReference type="PROSITE" id="PS00028"/>
    </source>
</evidence>
<feature type="compositionally biased region" description="Low complexity" evidence="5">
    <location>
        <begin position="1074"/>
        <end position="1085"/>
    </location>
</feature>
<feature type="domain" description="C2H2-type" evidence="6">
    <location>
        <begin position="549"/>
        <end position="572"/>
    </location>
</feature>
<accession>A0AA40EQZ2</accession>
<dbReference type="PROSITE" id="PS00028">
    <property type="entry name" value="ZINC_FINGER_C2H2_1"/>
    <property type="match status" value="1"/>
</dbReference>
<feature type="compositionally biased region" description="Polar residues" evidence="5">
    <location>
        <begin position="116"/>
        <end position="128"/>
    </location>
</feature>
<name>A0AA40EQZ2_9PEZI</name>
<keyword evidence="4" id="KW-0862">Zinc</keyword>